<evidence type="ECO:0000313" key="1">
    <source>
        <dbReference type="EMBL" id="JAD68074.1"/>
    </source>
</evidence>
<reference evidence="1" key="1">
    <citation type="submission" date="2014-09" db="EMBL/GenBank/DDBJ databases">
        <authorList>
            <person name="Magalhaes I.L.F."/>
            <person name="Oliveira U."/>
            <person name="Santos F.R."/>
            <person name="Vidigal T.H.D.A."/>
            <person name="Brescovit A.D."/>
            <person name="Santos A.J."/>
        </authorList>
    </citation>
    <scope>NUCLEOTIDE SEQUENCE</scope>
    <source>
        <tissue evidence="1">Shoot tissue taken approximately 20 cm above the soil surface</tissue>
    </source>
</reference>
<dbReference type="EMBL" id="GBRH01229821">
    <property type="protein sequence ID" value="JAD68074.1"/>
    <property type="molecule type" value="Transcribed_RNA"/>
</dbReference>
<name>A0A0A9BVL8_ARUDO</name>
<organism evidence="1">
    <name type="scientific">Arundo donax</name>
    <name type="common">Giant reed</name>
    <name type="synonym">Donax arundinaceus</name>
    <dbReference type="NCBI Taxonomy" id="35708"/>
    <lineage>
        <taxon>Eukaryota</taxon>
        <taxon>Viridiplantae</taxon>
        <taxon>Streptophyta</taxon>
        <taxon>Embryophyta</taxon>
        <taxon>Tracheophyta</taxon>
        <taxon>Spermatophyta</taxon>
        <taxon>Magnoliopsida</taxon>
        <taxon>Liliopsida</taxon>
        <taxon>Poales</taxon>
        <taxon>Poaceae</taxon>
        <taxon>PACMAD clade</taxon>
        <taxon>Arundinoideae</taxon>
        <taxon>Arundineae</taxon>
        <taxon>Arundo</taxon>
    </lineage>
</organism>
<evidence type="ECO:0008006" key="2">
    <source>
        <dbReference type="Google" id="ProtNLM"/>
    </source>
</evidence>
<reference evidence="1" key="2">
    <citation type="journal article" date="2015" name="Data Brief">
        <title>Shoot transcriptome of the giant reed, Arundo donax.</title>
        <authorList>
            <person name="Barrero R.A."/>
            <person name="Guerrero F.D."/>
            <person name="Moolhuijzen P."/>
            <person name="Goolsby J.A."/>
            <person name="Tidwell J."/>
            <person name="Bellgard S.E."/>
            <person name="Bellgard M.I."/>
        </authorList>
    </citation>
    <scope>NUCLEOTIDE SEQUENCE</scope>
    <source>
        <tissue evidence="1">Shoot tissue taken approximately 20 cm above the soil surface</tissue>
    </source>
</reference>
<dbReference type="AlphaFoldDB" id="A0A0A9BVL8"/>
<sequence>MRWVQIALLCVRHHPEERPSMWDVLLMLSYENATPQEPNLPAYY</sequence>
<accession>A0A0A9BVL8</accession>
<protein>
    <recommendedName>
        <fullName evidence="2">S-locus receptor kinase C-terminal domain-containing protein</fullName>
    </recommendedName>
</protein>
<proteinExistence type="predicted"/>